<accession>A0A2A2KKQ3</accession>
<reference evidence="2 3" key="1">
    <citation type="journal article" date="2017" name="Curr. Biol.">
        <title>Genome architecture and evolution of a unichromosomal asexual nematode.</title>
        <authorList>
            <person name="Fradin H."/>
            <person name="Zegar C."/>
            <person name="Gutwein M."/>
            <person name="Lucas J."/>
            <person name="Kovtun M."/>
            <person name="Corcoran D."/>
            <person name="Baugh L.R."/>
            <person name="Kiontke K."/>
            <person name="Gunsalus K."/>
            <person name="Fitch D.H."/>
            <person name="Piano F."/>
        </authorList>
    </citation>
    <scope>NUCLEOTIDE SEQUENCE [LARGE SCALE GENOMIC DNA]</scope>
    <source>
        <strain evidence="2">PF1309</strain>
    </source>
</reference>
<dbReference type="EMBL" id="LIAE01008319">
    <property type="protein sequence ID" value="PAV74525.1"/>
    <property type="molecule type" value="Genomic_DNA"/>
</dbReference>
<evidence type="ECO:0000313" key="3">
    <source>
        <dbReference type="Proteomes" id="UP000218231"/>
    </source>
</evidence>
<dbReference type="Proteomes" id="UP000218231">
    <property type="component" value="Unassembled WGS sequence"/>
</dbReference>
<evidence type="ECO:0000256" key="1">
    <source>
        <dbReference type="SAM" id="MobiDB-lite"/>
    </source>
</evidence>
<comment type="caution">
    <text evidence="2">The sequence shown here is derived from an EMBL/GenBank/DDBJ whole genome shotgun (WGS) entry which is preliminary data.</text>
</comment>
<organism evidence="2 3">
    <name type="scientific">Diploscapter pachys</name>
    <dbReference type="NCBI Taxonomy" id="2018661"/>
    <lineage>
        <taxon>Eukaryota</taxon>
        <taxon>Metazoa</taxon>
        <taxon>Ecdysozoa</taxon>
        <taxon>Nematoda</taxon>
        <taxon>Chromadorea</taxon>
        <taxon>Rhabditida</taxon>
        <taxon>Rhabditina</taxon>
        <taxon>Rhabditomorpha</taxon>
        <taxon>Rhabditoidea</taxon>
        <taxon>Rhabditidae</taxon>
        <taxon>Diploscapter</taxon>
    </lineage>
</organism>
<name>A0A2A2KKQ3_9BILA</name>
<dbReference type="AlphaFoldDB" id="A0A2A2KKQ3"/>
<keyword evidence="3" id="KW-1185">Reference proteome</keyword>
<proteinExistence type="predicted"/>
<feature type="compositionally biased region" description="Polar residues" evidence="1">
    <location>
        <begin position="40"/>
        <end position="62"/>
    </location>
</feature>
<feature type="region of interest" description="Disordered" evidence="1">
    <location>
        <begin position="29"/>
        <end position="80"/>
    </location>
</feature>
<gene>
    <name evidence="2" type="ORF">WR25_26803</name>
</gene>
<evidence type="ECO:0000313" key="2">
    <source>
        <dbReference type="EMBL" id="PAV74525.1"/>
    </source>
</evidence>
<protein>
    <submittedName>
        <fullName evidence="2">Uncharacterized protein</fullName>
    </submittedName>
</protein>
<sequence length="80" mass="9083">MTWTLDEIRDVSFKCFKQRDLVEKHMPAAWKRKNAESMKDQSSTQMTDPNLPTTSRASMEQQGSGGMESDGTIQVDVEND</sequence>